<sequence length="347" mass="36121">MNRPVQVLIADDSPTILRMFTGLLAAAPDIRVVGTANDGKEAVAMAQALRPDVVTLDVRMPRMDGINATERIMAESPSRILVISGAVDAELSFKALQAGALEVMPKPTPGREGLTSFGQQLIHTIRTMAEVPLGSRKPRLSHPTPPPVLRSGRVHGFGLVASTGGPPALAMLLSLLPPSLPYPLFIAQHVSVGFTSGLRQWLSAASALELQVARTGTKPEAGHVYLPPDGHQLQVLPTGELQVELIHGRQLAMGDALLTSLARAHGNRAAGAVLTGTGSDGAAGLLAIRRAGGLTFVQPPESCVAPHMPQAALRLGAAESTVTVEALASAMRALSGAIPPTLPVHRS</sequence>
<dbReference type="InterPro" id="IPR035909">
    <property type="entry name" value="CheB_C"/>
</dbReference>
<feature type="domain" description="CheB-type methylesterase" evidence="9">
    <location>
        <begin position="161"/>
        <end position="333"/>
    </location>
</feature>
<dbReference type="CDD" id="cd17541">
    <property type="entry name" value="REC_CheB-like"/>
    <property type="match status" value="1"/>
</dbReference>
<dbReference type="PROSITE" id="PS50110">
    <property type="entry name" value="RESPONSE_REGULATORY"/>
    <property type="match status" value="1"/>
</dbReference>
<dbReference type="Gene3D" id="3.40.50.2300">
    <property type="match status" value="1"/>
</dbReference>
<name>A0A085WQD8_9BACT</name>
<keyword evidence="2 6" id="KW-0145">Chemotaxis</keyword>
<evidence type="ECO:0000256" key="3">
    <source>
        <dbReference type="ARBA" id="ARBA00022801"/>
    </source>
</evidence>
<feature type="active site" evidence="6">
    <location>
        <position position="189"/>
    </location>
</feature>
<dbReference type="GO" id="GO:0000156">
    <property type="term" value="F:phosphorelay response regulator activity"/>
    <property type="evidence" value="ECO:0007669"/>
    <property type="project" value="InterPro"/>
</dbReference>
<dbReference type="GO" id="GO:0006935">
    <property type="term" value="P:chemotaxis"/>
    <property type="evidence" value="ECO:0007669"/>
    <property type="project" value="UniProtKB-UniRule"/>
</dbReference>
<dbReference type="InterPro" id="IPR011006">
    <property type="entry name" value="CheY-like_superfamily"/>
</dbReference>
<dbReference type="Gene3D" id="3.40.50.180">
    <property type="entry name" value="Methylesterase CheB, C-terminal domain"/>
    <property type="match status" value="1"/>
</dbReference>
<keyword evidence="11" id="KW-1185">Reference proteome</keyword>
<comment type="catalytic activity">
    <reaction evidence="5">
        <text>[protein]-L-glutamate 5-O-methyl ester + H2O = L-glutamyl-[protein] + methanol + H(+)</text>
        <dbReference type="Rhea" id="RHEA:23236"/>
        <dbReference type="Rhea" id="RHEA-COMP:10208"/>
        <dbReference type="Rhea" id="RHEA-COMP:10311"/>
        <dbReference type="ChEBI" id="CHEBI:15377"/>
        <dbReference type="ChEBI" id="CHEBI:15378"/>
        <dbReference type="ChEBI" id="CHEBI:17790"/>
        <dbReference type="ChEBI" id="CHEBI:29973"/>
        <dbReference type="ChEBI" id="CHEBI:82795"/>
        <dbReference type="EC" id="3.1.1.61"/>
    </reaction>
</comment>
<dbReference type="PATRIC" id="fig|394096.3.peg.1426"/>
<dbReference type="SUPFAM" id="SSF52738">
    <property type="entry name" value="Methylesterase CheB, C-terminal domain"/>
    <property type="match status" value="1"/>
</dbReference>
<dbReference type="EC" id="3.1.1.61" evidence="4"/>
<evidence type="ECO:0000256" key="1">
    <source>
        <dbReference type="ARBA" id="ARBA00022490"/>
    </source>
</evidence>
<dbReference type="RefSeq" id="WP_044184252.1">
    <property type="nucleotide sequence ID" value="NZ_JMCB01000003.1"/>
</dbReference>
<feature type="active site" evidence="6">
    <location>
        <position position="162"/>
    </location>
</feature>
<evidence type="ECO:0000313" key="10">
    <source>
        <dbReference type="EMBL" id="KFE69901.1"/>
    </source>
</evidence>
<dbReference type="PANTHER" id="PTHR42872">
    <property type="entry name" value="PROTEIN-GLUTAMATE METHYLESTERASE/PROTEIN-GLUTAMINE GLUTAMINASE"/>
    <property type="match status" value="1"/>
</dbReference>
<dbReference type="CDD" id="cd16432">
    <property type="entry name" value="CheB_Rec"/>
    <property type="match status" value="1"/>
</dbReference>
<dbReference type="Proteomes" id="UP000028725">
    <property type="component" value="Unassembled WGS sequence"/>
</dbReference>
<dbReference type="GO" id="GO:0008984">
    <property type="term" value="F:protein-glutamate methylesterase activity"/>
    <property type="evidence" value="ECO:0007669"/>
    <property type="project" value="UniProtKB-EC"/>
</dbReference>
<feature type="modified residue" description="4-aspartylphosphate" evidence="7">
    <location>
        <position position="57"/>
    </location>
</feature>
<dbReference type="SUPFAM" id="SSF52172">
    <property type="entry name" value="CheY-like"/>
    <property type="match status" value="1"/>
</dbReference>
<reference evidence="10 11" key="1">
    <citation type="submission" date="2014-04" db="EMBL/GenBank/DDBJ databases">
        <title>Genome assembly of Hyalangium minutum DSM 14724.</title>
        <authorList>
            <person name="Sharma G."/>
            <person name="Subramanian S."/>
        </authorList>
    </citation>
    <scope>NUCLEOTIDE SEQUENCE [LARGE SCALE GENOMIC DNA]</scope>
    <source>
        <strain evidence="10 11">DSM 14724</strain>
    </source>
</reference>
<evidence type="ECO:0000256" key="5">
    <source>
        <dbReference type="ARBA" id="ARBA00048267"/>
    </source>
</evidence>
<dbReference type="InterPro" id="IPR000673">
    <property type="entry name" value="Sig_transdc_resp-reg_Me-estase"/>
</dbReference>
<dbReference type="AlphaFoldDB" id="A0A085WQD8"/>
<dbReference type="OrthoDB" id="9793421at2"/>
<dbReference type="GO" id="GO:0005737">
    <property type="term" value="C:cytoplasm"/>
    <property type="evidence" value="ECO:0007669"/>
    <property type="project" value="InterPro"/>
</dbReference>
<feature type="domain" description="Response regulatory" evidence="8">
    <location>
        <begin position="6"/>
        <end position="121"/>
    </location>
</feature>
<evidence type="ECO:0000259" key="8">
    <source>
        <dbReference type="PROSITE" id="PS50110"/>
    </source>
</evidence>
<evidence type="ECO:0000256" key="7">
    <source>
        <dbReference type="PROSITE-ProRule" id="PRU00169"/>
    </source>
</evidence>
<dbReference type="EMBL" id="JMCB01000003">
    <property type="protein sequence ID" value="KFE69901.1"/>
    <property type="molecule type" value="Genomic_DNA"/>
</dbReference>
<dbReference type="InterPro" id="IPR001789">
    <property type="entry name" value="Sig_transdc_resp-reg_receiver"/>
</dbReference>
<dbReference type="Pfam" id="PF01339">
    <property type="entry name" value="CheB_methylest"/>
    <property type="match status" value="1"/>
</dbReference>
<evidence type="ECO:0000256" key="4">
    <source>
        <dbReference type="ARBA" id="ARBA00039140"/>
    </source>
</evidence>
<evidence type="ECO:0000256" key="6">
    <source>
        <dbReference type="PROSITE-ProRule" id="PRU00050"/>
    </source>
</evidence>
<dbReference type="PANTHER" id="PTHR42872:SF6">
    <property type="entry name" value="PROTEIN-GLUTAMATE METHYLESTERASE_PROTEIN-GLUTAMINE GLUTAMINASE"/>
    <property type="match status" value="1"/>
</dbReference>
<dbReference type="PIRSF" id="PIRSF000876">
    <property type="entry name" value="RR_chemtxs_CheB"/>
    <property type="match status" value="1"/>
</dbReference>
<comment type="caution">
    <text evidence="10">The sequence shown here is derived from an EMBL/GenBank/DDBJ whole genome shotgun (WGS) entry which is preliminary data.</text>
</comment>
<proteinExistence type="predicted"/>
<evidence type="ECO:0000313" key="11">
    <source>
        <dbReference type="Proteomes" id="UP000028725"/>
    </source>
</evidence>
<gene>
    <name evidence="10" type="ORF">DB31_4943</name>
</gene>
<evidence type="ECO:0000259" key="9">
    <source>
        <dbReference type="PROSITE" id="PS50122"/>
    </source>
</evidence>
<accession>A0A085WQD8</accession>
<evidence type="ECO:0000256" key="2">
    <source>
        <dbReference type="ARBA" id="ARBA00022500"/>
    </source>
</evidence>
<dbReference type="SMART" id="SM00448">
    <property type="entry name" value="REC"/>
    <property type="match status" value="1"/>
</dbReference>
<dbReference type="STRING" id="394096.DB31_4943"/>
<dbReference type="PROSITE" id="PS50122">
    <property type="entry name" value="CHEB"/>
    <property type="match status" value="1"/>
</dbReference>
<dbReference type="Pfam" id="PF00072">
    <property type="entry name" value="Response_reg"/>
    <property type="match status" value="1"/>
</dbReference>
<keyword evidence="1" id="KW-0963">Cytoplasm</keyword>
<organism evidence="10 11">
    <name type="scientific">Hyalangium minutum</name>
    <dbReference type="NCBI Taxonomy" id="394096"/>
    <lineage>
        <taxon>Bacteria</taxon>
        <taxon>Pseudomonadati</taxon>
        <taxon>Myxococcota</taxon>
        <taxon>Myxococcia</taxon>
        <taxon>Myxococcales</taxon>
        <taxon>Cystobacterineae</taxon>
        <taxon>Archangiaceae</taxon>
        <taxon>Hyalangium</taxon>
    </lineage>
</organism>
<feature type="active site" evidence="6">
    <location>
        <position position="280"/>
    </location>
</feature>
<keyword evidence="3 6" id="KW-0378">Hydrolase</keyword>
<keyword evidence="7" id="KW-0597">Phosphoprotein</keyword>
<protein>
    <recommendedName>
        <fullName evidence="4">protein-glutamate methylesterase</fullName>
        <ecNumber evidence="4">3.1.1.61</ecNumber>
    </recommendedName>
</protein>
<dbReference type="InterPro" id="IPR008248">
    <property type="entry name" value="CheB-like"/>
</dbReference>